<dbReference type="Proteomes" id="UP001595818">
    <property type="component" value="Unassembled WGS sequence"/>
</dbReference>
<name>A0ABV9T8U4_9BACT</name>
<dbReference type="EMBL" id="JBHSJJ010000028">
    <property type="protein sequence ID" value="MFC4875029.1"/>
    <property type="molecule type" value="Genomic_DNA"/>
</dbReference>
<proteinExistence type="predicted"/>
<sequence length="617" mass="72309">MLYSSQVYVLLEFMIEEILIKEGVKTAFKVASTFYMKNKFKMGFSEGDIEKSLINHINHVKNWSSEIVFKDLKKAKRTQDIYIKLNTYVYPRRNRINDEEEIEEVGLMDIFETEDSHIAILGQPGAGKTTSMKFICQSIFFDEKFYSEKFKYPILIRLRDFNKPLKNKNHKIIVDYIYSLVSLQGIKDQGIQYDLGYEKKEEIVVDLLNSLKVLLIIEGFDELGYKKHRDLVLEELAALATKLETARMILTSRTADYYYSFEKFSEFEICPLNSKQIKDFATKWLGDSQSAEEFLRAVDDSPFSDATIRPITIAHLCAIFERVGKIPEKPKTVYKKIVNLLLEEWDEQRNIKRESSYAKFETDRKFEFLTNLAFFITGTSRRSIFSKNDLKFAYDRIHQDFDLSKREVDMVINELESHTGLFIKSGFELYEFAHKSLQEYLTAEYIVRLPTIPEGVQSIRQFPNEFAIAIAISSNSSFYFNEFIYKRISRINLPKSFYQTFINRLLLEKPEFNRDQSVGISALLLYSLALSGSSDNKQLHLFVMDNLVKEYEEFMIHVFKRNSINEILKKYKLEAKEESLNSTTVLRLVLKNEDANNNVIERYPLPKHLSCRESFIE</sequence>
<dbReference type="InterPro" id="IPR027417">
    <property type="entry name" value="P-loop_NTPase"/>
</dbReference>
<comment type="caution">
    <text evidence="2">The sequence shown here is derived from an EMBL/GenBank/DDBJ whole genome shotgun (WGS) entry which is preliminary data.</text>
</comment>
<dbReference type="SUPFAM" id="SSF52540">
    <property type="entry name" value="P-loop containing nucleoside triphosphate hydrolases"/>
    <property type="match status" value="1"/>
</dbReference>
<organism evidence="2 3">
    <name type="scientific">Negadavirga shengliensis</name>
    <dbReference type="NCBI Taxonomy" id="1389218"/>
    <lineage>
        <taxon>Bacteria</taxon>
        <taxon>Pseudomonadati</taxon>
        <taxon>Bacteroidota</taxon>
        <taxon>Cytophagia</taxon>
        <taxon>Cytophagales</taxon>
        <taxon>Cyclobacteriaceae</taxon>
        <taxon>Negadavirga</taxon>
    </lineage>
</organism>
<dbReference type="RefSeq" id="WP_377069452.1">
    <property type="nucleotide sequence ID" value="NZ_JBHSJJ010000028.1"/>
</dbReference>
<gene>
    <name evidence="2" type="ORF">ACFPFU_25225</name>
</gene>
<dbReference type="Pfam" id="PF05729">
    <property type="entry name" value="NACHT"/>
    <property type="match status" value="1"/>
</dbReference>
<accession>A0ABV9T8U4</accession>
<feature type="domain" description="NACHT" evidence="1">
    <location>
        <begin position="118"/>
        <end position="287"/>
    </location>
</feature>
<evidence type="ECO:0000313" key="3">
    <source>
        <dbReference type="Proteomes" id="UP001595818"/>
    </source>
</evidence>
<protein>
    <submittedName>
        <fullName evidence="2">NACHT domain-containing protein</fullName>
    </submittedName>
</protein>
<evidence type="ECO:0000259" key="1">
    <source>
        <dbReference type="Pfam" id="PF05729"/>
    </source>
</evidence>
<dbReference type="InterPro" id="IPR007111">
    <property type="entry name" value="NACHT_NTPase"/>
</dbReference>
<reference evidence="3" key="1">
    <citation type="journal article" date="2019" name="Int. J. Syst. Evol. Microbiol.">
        <title>The Global Catalogue of Microorganisms (GCM) 10K type strain sequencing project: providing services to taxonomists for standard genome sequencing and annotation.</title>
        <authorList>
            <consortium name="The Broad Institute Genomics Platform"/>
            <consortium name="The Broad Institute Genome Sequencing Center for Infectious Disease"/>
            <person name="Wu L."/>
            <person name="Ma J."/>
        </authorList>
    </citation>
    <scope>NUCLEOTIDE SEQUENCE [LARGE SCALE GENOMIC DNA]</scope>
    <source>
        <strain evidence="3">CGMCC 4.7466</strain>
    </source>
</reference>
<dbReference type="Gene3D" id="3.40.50.300">
    <property type="entry name" value="P-loop containing nucleotide triphosphate hydrolases"/>
    <property type="match status" value="1"/>
</dbReference>
<keyword evidence="3" id="KW-1185">Reference proteome</keyword>
<dbReference type="PANTHER" id="PTHR46844">
    <property type="entry name" value="SLR5058 PROTEIN"/>
    <property type="match status" value="1"/>
</dbReference>
<dbReference type="PANTHER" id="PTHR46844:SF1">
    <property type="entry name" value="SLR5058 PROTEIN"/>
    <property type="match status" value="1"/>
</dbReference>
<evidence type="ECO:0000313" key="2">
    <source>
        <dbReference type="EMBL" id="MFC4875029.1"/>
    </source>
</evidence>